<evidence type="ECO:0000256" key="8">
    <source>
        <dbReference type="SAM" id="MobiDB-lite"/>
    </source>
</evidence>
<protein>
    <recommendedName>
        <fullName evidence="7">tRNA(Ile)-lysidine synthase</fullName>
        <ecNumber evidence="7">6.3.4.19</ecNumber>
    </recommendedName>
    <alternativeName>
        <fullName evidence="7">tRNA(Ile)-2-lysyl-cytidine synthase</fullName>
    </alternativeName>
    <alternativeName>
        <fullName evidence="7">tRNA(Ile)-lysidine synthetase</fullName>
    </alternativeName>
</protein>
<feature type="binding site" evidence="7">
    <location>
        <begin position="48"/>
        <end position="53"/>
    </location>
    <ligand>
        <name>ATP</name>
        <dbReference type="ChEBI" id="CHEBI:30616"/>
    </ligand>
</feature>
<keyword evidence="3 7" id="KW-0819">tRNA processing</keyword>
<evidence type="ECO:0000256" key="2">
    <source>
        <dbReference type="ARBA" id="ARBA00022598"/>
    </source>
</evidence>
<dbReference type="InterPro" id="IPR011063">
    <property type="entry name" value="TilS/TtcA_N"/>
</dbReference>
<comment type="domain">
    <text evidence="7">The N-terminal region contains the highly conserved SGGXDS motif, predicted to be a P-loop motif involved in ATP binding.</text>
</comment>
<dbReference type="Gene3D" id="1.20.59.20">
    <property type="match status" value="1"/>
</dbReference>
<dbReference type="Pfam" id="PF01171">
    <property type="entry name" value="ATP_bind_3"/>
    <property type="match status" value="1"/>
</dbReference>
<dbReference type="NCBIfam" id="TIGR02432">
    <property type="entry name" value="lysidine_TilS_N"/>
    <property type="match status" value="1"/>
</dbReference>
<comment type="caution">
    <text evidence="11">The sequence shown here is derived from an EMBL/GenBank/DDBJ whole genome shotgun (WGS) entry which is preliminary data.</text>
</comment>
<dbReference type="Pfam" id="PF09179">
    <property type="entry name" value="TilS"/>
    <property type="match status" value="1"/>
</dbReference>
<name>A0A921F2V3_9ACTN</name>
<evidence type="ECO:0000256" key="1">
    <source>
        <dbReference type="ARBA" id="ARBA00022490"/>
    </source>
</evidence>
<comment type="similarity">
    <text evidence="7">Belongs to the tRNA(Ile)-lysidine synthase family.</text>
</comment>
<dbReference type="CDD" id="cd01992">
    <property type="entry name" value="TilS_N"/>
    <property type="match status" value="1"/>
</dbReference>
<evidence type="ECO:0000256" key="3">
    <source>
        <dbReference type="ARBA" id="ARBA00022694"/>
    </source>
</evidence>
<reference evidence="11" key="2">
    <citation type="submission" date="2021-09" db="EMBL/GenBank/DDBJ databases">
        <authorList>
            <person name="Gilroy R."/>
        </authorList>
    </citation>
    <scope>NUCLEOTIDE SEQUENCE</scope>
    <source>
        <strain evidence="11">ChiGjej1B1-18357</strain>
    </source>
</reference>
<reference evidence="11" key="1">
    <citation type="journal article" date="2021" name="PeerJ">
        <title>Extensive microbial diversity within the chicken gut microbiome revealed by metagenomics and culture.</title>
        <authorList>
            <person name="Gilroy R."/>
            <person name="Ravi A."/>
            <person name="Getino M."/>
            <person name="Pursley I."/>
            <person name="Horton D.L."/>
            <person name="Alikhan N.F."/>
            <person name="Baker D."/>
            <person name="Gharbi K."/>
            <person name="Hall N."/>
            <person name="Watson M."/>
            <person name="Adriaenssens E.M."/>
            <person name="Foster-Nyarko E."/>
            <person name="Jarju S."/>
            <person name="Secka A."/>
            <person name="Antonio M."/>
            <person name="Oren A."/>
            <person name="Chaudhuri R.R."/>
            <person name="La Ragione R."/>
            <person name="Hildebrand F."/>
            <person name="Pallen M.J."/>
        </authorList>
    </citation>
    <scope>NUCLEOTIDE SEQUENCE</scope>
    <source>
        <strain evidence="11">ChiGjej1B1-18357</strain>
    </source>
</reference>
<keyword evidence="5 7" id="KW-0067">ATP-binding</keyword>
<evidence type="ECO:0000256" key="4">
    <source>
        <dbReference type="ARBA" id="ARBA00022741"/>
    </source>
</evidence>
<feature type="domain" description="tRNA(Ile)-lysidine/2-thiocytidine synthase N-terminal" evidence="9">
    <location>
        <begin position="43"/>
        <end position="210"/>
    </location>
</feature>
<dbReference type="InterPro" id="IPR014729">
    <property type="entry name" value="Rossmann-like_a/b/a_fold"/>
</dbReference>
<dbReference type="InterPro" id="IPR015262">
    <property type="entry name" value="tRNA_Ile_lys_synt_subst-bd"/>
</dbReference>
<evidence type="ECO:0000256" key="5">
    <source>
        <dbReference type="ARBA" id="ARBA00022840"/>
    </source>
</evidence>
<feature type="region of interest" description="Disordered" evidence="8">
    <location>
        <begin position="1"/>
        <end position="20"/>
    </location>
</feature>
<gene>
    <name evidence="7 11" type="primary">tilS</name>
    <name evidence="11" type="ORF">K8V11_06525</name>
</gene>
<dbReference type="SUPFAM" id="SSF82829">
    <property type="entry name" value="MesJ substrate recognition domain-like"/>
    <property type="match status" value="1"/>
</dbReference>
<sequence>MSGPDQSAPAAQHSPQGSAAWRVRSAVRAWRRAGSARVQGGAVCVALSGGADSLALTAAAVAEFDEVHALIVDHGLQKGSDAVAHRAAEIAARLGATPRILTAEVGSSGGPEAAAREARYAALAGARQGLPVLLAHTLSDQAETVLLGLARGSGARSLRAMAAWDEPWGRPLLAVPRQDTRAACAEVDLQVWDDPHNLDPRFRRVRVRRELLPLAEDVLGPGVAEALARTAAQLRADDDALTAIAAANLDRGRLPADEGESSALDVGTVEAAEPAIAARVLKAWMAENGAIDLTSTHTEAVVALCQRWAGQGPVAVPAGPEWRGDAGSGGTVRRLSVWREGRVLRIGLRQ</sequence>
<organism evidence="11 12">
    <name type="scientific">Dietzia timorensis</name>
    <dbReference type="NCBI Taxonomy" id="499555"/>
    <lineage>
        <taxon>Bacteria</taxon>
        <taxon>Bacillati</taxon>
        <taxon>Actinomycetota</taxon>
        <taxon>Actinomycetes</taxon>
        <taxon>Mycobacteriales</taxon>
        <taxon>Dietziaceae</taxon>
        <taxon>Dietzia</taxon>
    </lineage>
</organism>
<dbReference type="GO" id="GO:0005524">
    <property type="term" value="F:ATP binding"/>
    <property type="evidence" value="ECO:0007669"/>
    <property type="project" value="UniProtKB-UniRule"/>
</dbReference>
<keyword evidence="2 7" id="KW-0436">Ligase</keyword>
<evidence type="ECO:0000313" key="12">
    <source>
        <dbReference type="Proteomes" id="UP000776650"/>
    </source>
</evidence>
<dbReference type="PANTHER" id="PTHR43033">
    <property type="entry name" value="TRNA(ILE)-LYSIDINE SYNTHASE-RELATED"/>
    <property type="match status" value="1"/>
</dbReference>
<dbReference type="GO" id="GO:0032267">
    <property type="term" value="F:tRNA(Ile)-lysidine synthase activity"/>
    <property type="evidence" value="ECO:0007669"/>
    <property type="project" value="UniProtKB-EC"/>
</dbReference>
<dbReference type="EC" id="6.3.4.19" evidence="7"/>
<dbReference type="PANTHER" id="PTHR43033:SF1">
    <property type="entry name" value="TRNA(ILE)-LYSIDINE SYNTHASE-RELATED"/>
    <property type="match status" value="1"/>
</dbReference>
<feature type="domain" description="tRNA(Ile)-lysidine synthase substrate-binding" evidence="10">
    <location>
        <begin position="264"/>
        <end position="317"/>
    </location>
</feature>
<comment type="catalytic activity">
    <reaction evidence="6 7">
        <text>cytidine(34) in tRNA(Ile2) + L-lysine + ATP = lysidine(34) in tRNA(Ile2) + AMP + diphosphate + H(+)</text>
        <dbReference type="Rhea" id="RHEA:43744"/>
        <dbReference type="Rhea" id="RHEA-COMP:10625"/>
        <dbReference type="Rhea" id="RHEA-COMP:10670"/>
        <dbReference type="ChEBI" id="CHEBI:15378"/>
        <dbReference type="ChEBI" id="CHEBI:30616"/>
        <dbReference type="ChEBI" id="CHEBI:32551"/>
        <dbReference type="ChEBI" id="CHEBI:33019"/>
        <dbReference type="ChEBI" id="CHEBI:82748"/>
        <dbReference type="ChEBI" id="CHEBI:83665"/>
        <dbReference type="ChEBI" id="CHEBI:456215"/>
        <dbReference type="EC" id="6.3.4.19"/>
    </reaction>
</comment>
<keyword evidence="1 7" id="KW-0963">Cytoplasm</keyword>
<evidence type="ECO:0000256" key="7">
    <source>
        <dbReference type="HAMAP-Rule" id="MF_01161"/>
    </source>
</evidence>
<dbReference type="RefSeq" id="WP_303911868.1">
    <property type="nucleotide sequence ID" value="NZ_DYXM01000119.1"/>
</dbReference>
<dbReference type="Gene3D" id="3.40.50.620">
    <property type="entry name" value="HUPs"/>
    <property type="match status" value="1"/>
</dbReference>
<dbReference type="Proteomes" id="UP000776650">
    <property type="component" value="Unassembled WGS sequence"/>
</dbReference>
<evidence type="ECO:0000256" key="6">
    <source>
        <dbReference type="ARBA" id="ARBA00048539"/>
    </source>
</evidence>
<keyword evidence="4 7" id="KW-0547">Nucleotide-binding</keyword>
<dbReference type="HAMAP" id="MF_01161">
    <property type="entry name" value="tRNA_Ile_lys_synt"/>
    <property type="match status" value="1"/>
</dbReference>
<dbReference type="EMBL" id="DYXM01000119">
    <property type="protein sequence ID" value="HJE90646.1"/>
    <property type="molecule type" value="Genomic_DNA"/>
</dbReference>
<dbReference type="SUPFAM" id="SSF52402">
    <property type="entry name" value="Adenine nucleotide alpha hydrolases-like"/>
    <property type="match status" value="1"/>
</dbReference>
<dbReference type="InterPro" id="IPR012094">
    <property type="entry name" value="tRNA_Ile_lys_synt"/>
</dbReference>
<comment type="function">
    <text evidence="7">Ligates lysine onto the cytidine present at position 34 of the AUA codon-specific tRNA(Ile) that contains the anticodon CAU, in an ATP-dependent manner. Cytidine is converted to lysidine, thus changing the amino acid specificity of the tRNA from methionine to isoleucine.</text>
</comment>
<comment type="subcellular location">
    <subcellularLocation>
        <location evidence="7">Cytoplasm</location>
    </subcellularLocation>
</comment>
<accession>A0A921F2V3</accession>
<evidence type="ECO:0000259" key="9">
    <source>
        <dbReference type="Pfam" id="PF01171"/>
    </source>
</evidence>
<proteinExistence type="inferred from homology"/>
<dbReference type="GO" id="GO:0005737">
    <property type="term" value="C:cytoplasm"/>
    <property type="evidence" value="ECO:0007669"/>
    <property type="project" value="UniProtKB-SubCell"/>
</dbReference>
<dbReference type="AlphaFoldDB" id="A0A921F2V3"/>
<dbReference type="InterPro" id="IPR012795">
    <property type="entry name" value="tRNA_Ile_lys_synt_N"/>
</dbReference>
<dbReference type="GO" id="GO:0006400">
    <property type="term" value="P:tRNA modification"/>
    <property type="evidence" value="ECO:0007669"/>
    <property type="project" value="UniProtKB-UniRule"/>
</dbReference>
<evidence type="ECO:0000259" key="10">
    <source>
        <dbReference type="Pfam" id="PF09179"/>
    </source>
</evidence>
<evidence type="ECO:0000313" key="11">
    <source>
        <dbReference type="EMBL" id="HJE90646.1"/>
    </source>
</evidence>